<dbReference type="Gene3D" id="3.50.50.100">
    <property type="match status" value="1"/>
</dbReference>
<organism evidence="6 7">
    <name type="scientific">Fusarium oxysporum</name>
    <name type="common">Fusarium vascular wilt</name>
    <dbReference type="NCBI Taxonomy" id="5507"/>
    <lineage>
        <taxon>Eukaryota</taxon>
        <taxon>Fungi</taxon>
        <taxon>Dikarya</taxon>
        <taxon>Ascomycota</taxon>
        <taxon>Pezizomycotina</taxon>
        <taxon>Sordariomycetes</taxon>
        <taxon>Hypocreomycetidae</taxon>
        <taxon>Hypocreales</taxon>
        <taxon>Nectriaceae</taxon>
        <taxon>Fusarium</taxon>
        <taxon>Fusarium oxysporum species complex</taxon>
    </lineage>
</organism>
<dbReference type="PRINTS" id="PR00368">
    <property type="entry name" value="FADPNR"/>
</dbReference>
<dbReference type="VEuPathDB" id="FungiDB:FOZG_03148"/>
<dbReference type="VEuPathDB" id="FungiDB:FOXG_04003"/>
<dbReference type="Pfam" id="PF07992">
    <property type="entry name" value="Pyr_redox_2"/>
    <property type="match status" value="1"/>
</dbReference>
<dbReference type="GO" id="GO:0005737">
    <property type="term" value="C:cytoplasm"/>
    <property type="evidence" value="ECO:0007669"/>
    <property type="project" value="TreeGrafter"/>
</dbReference>
<dbReference type="InterPro" id="IPR036188">
    <property type="entry name" value="FAD/NAD-bd_sf"/>
</dbReference>
<dbReference type="GO" id="GO:0050660">
    <property type="term" value="F:flavin adenine dinucleotide binding"/>
    <property type="evidence" value="ECO:0007669"/>
    <property type="project" value="TreeGrafter"/>
</dbReference>
<dbReference type="VEuPathDB" id="FungiDB:FOC4_g10007046"/>
<dbReference type="EMBL" id="MRCX01000053">
    <property type="protein sequence ID" value="RKK76361.1"/>
    <property type="molecule type" value="Genomic_DNA"/>
</dbReference>
<dbReference type="SUPFAM" id="SSF51905">
    <property type="entry name" value="FAD/NAD(P)-binding domain"/>
    <property type="match status" value="2"/>
</dbReference>
<name>A0A420N854_FUSOX</name>
<sequence>MISRDSHFFWNLAMPRAIIPGTIPDDKLFQAIAPGFTKYGDKFELIVGTATGIDINNKQVKVYKAGQETFISYDYLLIGTGSSTKAESPFKSRGSTDATRDYVHVYQKRVGEAQSIIVAGAGPTGVEVAGELADYYVLDNRPDSVSKSAHSQLEKLGVKIRLNTKANESITLPNGKQKVTFSDGKTVVTDLLIPTFGVVPNSSLIPPNLLDAHGYIKVDQYLAIEGREDVFAIGDVSNVEAPQFWFVNTQAGHMAKNLVQTMLGKPMIPYKASTTPMGGMQIGKSGVGHYGNWRIPGFMVHAIRKTLFVEQLPKMIDNGN</sequence>
<reference evidence="6 7" key="1">
    <citation type="journal article" date="2018" name="Sci. Rep.">
        <title>Characterisation of pathogen-specific regions and novel effector candidates in Fusarium oxysporum f. sp. cepae.</title>
        <authorList>
            <person name="Armitage A.D."/>
            <person name="Taylor A."/>
            <person name="Sobczyk M.K."/>
            <person name="Baxter L."/>
            <person name="Greenfield B.P."/>
            <person name="Bates H.J."/>
            <person name="Wilson F."/>
            <person name="Jackson A.C."/>
            <person name="Ott S."/>
            <person name="Harrison R.J."/>
            <person name="Clarkson J.P."/>
        </authorList>
    </citation>
    <scope>NUCLEOTIDE SEQUENCE [LARGE SCALE GENOMIC DNA]</scope>
    <source>
        <strain evidence="6 7">Fo_A13</strain>
    </source>
</reference>
<evidence type="ECO:0000256" key="4">
    <source>
        <dbReference type="ARBA" id="ARBA00023002"/>
    </source>
</evidence>
<dbReference type="InterPro" id="IPR023753">
    <property type="entry name" value="FAD/NAD-binding_dom"/>
</dbReference>
<protein>
    <recommendedName>
        <fullName evidence="5">FAD/NAD(P)-binding domain-containing protein</fullName>
    </recommendedName>
</protein>
<dbReference type="AlphaFoldDB" id="A0A420N854"/>
<keyword evidence="4" id="KW-0560">Oxidoreductase</keyword>
<evidence type="ECO:0000313" key="7">
    <source>
        <dbReference type="Proteomes" id="UP000285084"/>
    </source>
</evidence>
<dbReference type="VEuPathDB" id="FungiDB:HZS61_014127"/>
<evidence type="ECO:0000256" key="1">
    <source>
        <dbReference type="ARBA" id="ARBA00006442"/>
    </source>
</evidence>
<dbReference type="VEuPathDB" id="FungiDB:FOIG_16334"/>
<keyword evidence="3" id="KW-0274">FAD</keyword>
<keyword evidence="2" id="KW-0285">Flavoprotein</keyword>
<dbReference type="PANTHER" id="PTHR43735:SF3">
    <property type="entry name" value="FERROPTOSIS SUPPRESSOR PROTEIN 1"/>
    <property type="match status" value="1"/>
</dbReference>
<gene>
    <name evidence="6" type="ORF">BFJ69_g7011</name>
</gene>
<dbReference type="Proteomes" id="UP000285084">
    <property type="component" value="Unassembled WGS sequence"/>
</dbReference>
<proteinExistence type="inferred from homology"/>
<evidence type="ECO:0000259" key="5">
    <source>
        <dbReference type="Pfam" id="PF07992"/>
    </source>
</evidence>
<comment type="caution">
    <text evidence="6">The sequence shown here is derived from an EMBL/GenBank/DDBJ whole genome shotgun (WGS) entry which is preliminary data.</text>
</comment>
<feature type="domain" description="FAD/NAD(P)-binding" evidence="5">
    <location>
        <begin position="22"/>
        <end position="251"/>
    </location>
</feature>
<accession>A0A420N854</accession>
<comment type="similarity">
    <text evidence="1">Belongs to the FAD-dependent oxidoreductase family.</text>
</comment>
<dbReference type="PANTHER" id="PTHR43735">
    <property type="entry name" value="APOPTOSIS-INDUCING FACTOR 1"/>
    <property type="match status" value="1"/>
</dbReference>
<evidence type="ECO:0000256" key="2">
    <source>
        <dbReference type="ARBA" id="ARBA00022630"/>
    </source>
</evidence>
<dbReference type="VEuPathDB" id="FungiDB:FOMG_03219"/>
<dbReference type="GO" id="GO:0004174">
    <property type="term" value="F:electron-transferring-flavoprotein dehydrogenase activity"/>
    <property type="evidence" value="ECO:0007669"/>
    <property type="project" value="TreeGrafter"/>
</dbReference>
<evidence type="ECO:0000313" key="6">
    <source>
        <dbReference type="EMBL" id="RKK76361.1"/>
    </source>
</evidence>
<dbReference type="VEuPathDB" id="FungiDB:FOC1_g10000345"/>
<evidence type="ECO:0000256" key="3">
    <source>
        <dbReference type="ARBA" id="ARBA00022827"/>
    </source>
</evidence>